<dbReference type="EMBL" id="ASRX01000056">
    <property type="protein sequence ID" value="EYF02741.1"/>
    <property type="molecule type" value="Genomic_DNA"/>
</dbReference>
<evidence type="ECO:0000313" key="2">
    <source>
        <dbReference type="Proteomes" id="UP000019678"/>
    </source>
</evidence>
<protein>
    <submittedName>
        <fullName evidence="1">Uncharacterized protein</fullName>
    </submittedName>
</protein>
<keyword evidence="2" id="KW-1185">Reference proteome</keyword>
<sequence length="300" mass="32244">MMRGLHPIAQRVLDRVHGVWYARNIESAAAVFLTCGVDEVAATGGFILLDEAQFPFDRPLRDAEVPGLYWRALAADPAAVLGENDPLRRPRGSGEVGALHHAARYLLLHELGHALSLLTGEFVLDDALRMQVHGLDGFTGFSWKVMTTDGSTLPGTRGKTRVRAVVPRRSLDPMTWGSLLDTIGADPDPLVPGYALARPRRTPATLARDVCAGGLALVGAGFVTPTAARYPTEDFAEMFAHALLADEGKLLPGDHVIVDLPGCGRREIRSPYHAAPLGPKRAYLESALGLHSGRRATATL</sequence>
<proteinExistence type="predicted"/>
<reference evidence="1 2" key="1">
    <citation type="submission" date="2013-05" db="EMBL/GenBank/DDBJ databases">
        <title>Genome assembly of Chondromyces apiculatus DSM 436.</title>
        <authorList>
            <person name="Sharma G."/>
            <person name="Khatri I."/>
            <person name="Kaur C."/>
            <person name="Mayilraj S."/>
            <person name="Subramanian S."/>
        </authorList>
    </citation>
    <scope>NUCLEOTIDE SEQUENCE [LARGE SCALE GENOMIC DNA]</scope>
    <source>
        <strain evidence="1 2">DSM 436</strain>
    </source>
</reference>
<dbReference type="Proteomes" id="UP000019678">
    <property type="component" value="Unassembled WGS sequence"/>
</dbReference>
<accession>A0A017T2G4</accession>
<name>A0A017T2G4_9BACT</name>
<organism evidence="1 2">
    <name type="scientific">Chondromyces apiculatus DSM 436</name>
    <dbReference type="NCBI Taxonomy" id="1192034"/>
    <lineage>
        <taxon>Bacteria</taxon>
        <taxon>Pseudomonadati</taxon>
        <taxon>Myxococcota</taxon>
        <taxon>Polyangia</taxon>
        <taxon>Polyangiales</taxon>
        <taxon>Polyangiaceae</taxon>
        <taxon>Chondromyces</taxon>
    </lineage>
</organism>
<dbReference type="AlphaFoldDB" id="A0A017T2G4"/>
<evidence type="ECO:0000313" key="1">
    <source>
        <dbReference type="EMBL" id="EYF02741.1"/>
    </source>
</evidence>
<comment type="caution">
    <text evidence="1">The sequence shown here is derived from an EMBL/GenBank/DDBJ whole genome shotgun (WGS) entry which is preliminary data.</text>
</comment>
<gene>
    <name evidence="1" type="ORF">CAP_6631</name>
</gene>